<dbReference type="Proteomes" id="UP001212411">
    <property type="component" value="Chromosome 3"/>
</dbReference>
<feature type="compositionally biased region" description="Polar residues" evidence="7">
    <location>
        <begin position="137"/>
        <end position="150"/>
    </location>
</feature>
<dbReference type="RefSeq" id="XP_056039289.1">
    <property type="nucleotide sequence ID" value="XM_056183410.1"/>
</dbReference>
<keyword evidence="4" id="KW-0653">Protein transport</keyword>
<evidence type="ECO:0000256" key="6">
    <source>
        <dbReference type="ARBA" id="ARBA00023054"/>
    </source>
</evidence>
<evidence type="ECO:0000259" key="8">
    <source>
        <dbReference type="Pfam" id="PF07928"/>
    </source>
</evidence>
<evidence type="ECO:0000256" key="3">
    <source>
        <dbReference type="ARBA" id="ARBA00022448"/>
    </source>
</evidence>
<dbReference type="GO" id="GO:0006896">
    <property type="term" value="P:Golgi to vacuole transport"/>
    <property type="evidence" value="ECO:0007669"/>
    <property type="project" value="TreeGrafter"/>
</dbReference>
<keyword evidence="6" id="KW-0175">Coiled coil</keyword>
<organism evidence="9 10">
    <name type="scientific">Schizosaccharomyces osmophilus</name>
    <dbReference type="NCBI Taxonomy" id="2545709"/>
    <lineage>
        <taxon>Eukaryota</taxon>
        <taxon>Fungi</taxon>
        <taxon>Dikarya</taxon>
        <taxon>Ascomycota</taxon>
        <taxon>Taphrinomycotina</taxon>
        <taxon>Schizosaccharomycetes</taxon>
        <taxon>Schizosaccharomycetales</taxon>
        <taxon>Schizosaccharomycetaceae</taxon>
        <taxon>Schizosaccharomyces</taxon>
    </lineage>
</organism>
<dbReference type="EMBL" id="CP115613">
    <property type="protein sequence ID" value="WBW75046.1"/>
    <property type="molecule type" value="Genomic_DNA"/>
</dbReference>
<dbReference type="GO" id="GO:0042147">
    <property type="term" value="P:retrograde transport, endosome to Golgi"/>
    <property type="evidence" value="ECO:0007669"/>
    <property type="project" value="InterPro"/>
</dbReference>
<evidence type="ECO:0000256" key="5">
    <source>
        <dbReference type="ARBA" id="ARBA00023034"/>
    </source>
</evidence>
<dbReference type="PANTHER" id="PTHR12965">
    <property type="entry name" value="VACUOLAR PROTEIN SORTING 54"/>
    <property type="match status" value="1"/>
</dbReference>
<dbReference type="GO" id="GO:0019905">
    <property type="term" value="F:syntaxin binding"/>
    <property type="evidence" value="ECO:0007669"/>
    <property type="project" value="TreeGrafter"/>
</dbReference>
<feature type="domain" description="Vacuolar protein sorting-associated protein 54 C-terminal" evidence="8">
    <location>
        <begin position="700"/>
        <end position="828"/>
    </location>
</feature>
<evidence type="ECO:0000256" key="2">
    <source>
        <dbReference type="ARBA" id="ARBA00009150"/>
    </source>
</evidence>
<dbReference type="GO" id="GO:0000938">
    <property type="term" value="C:GARP complex"/>
    <property type="evidence" value="ECO:0007669"/>
    <property type="project" value="InterPro"/>
</dbReference>
<keyword evidence="3" id="KW-0813">Transport</keyword>
<dbReference type="GO" id="GO:0015031">
    <property type="term" value="P:protein transport"/>
    <property type="evidence" value="ECO:0007669"/>
    <property type="project" value="UniProtKB-KW"/>
</dbReference>
<dbReference type="KEGG" id="som:SOMG_04630"/>
<dbReference type="InterPro" id="IPR039745">
    <property type="entry name" value="Vps54"/>
</dbReference>
<dbReference type="InterPro" id="IPR012501">
    <property type="entry name" value="Vps54_C"/>
</dbReference>
<dbReference type="PANTHER" id="PTHR12965:SF0">
    <property type="entry name" value="VACUOLAR PROTEIN SORTING-ASSOCIATED PROTEIN 54"/>
    <property type="match status" value="1"/>
</dbReference>
<name>A0AAF0AWS0_9SCHI</name>
<evidence type="ECO:0000256" key="1">
    <source>
        <dbReference type="ARBA" id="ARBA00004601"/>
    </source>
</evidence>
<protein>
    <submittedName>
        <fullName evidence="9">GARP complex subunit Vps54</fullName>
    </submittedName>
</protein>
<dbReference type="GO" id="GO:0005829">
    <property type="term" value="C:cytosol"/>
    <property type="evidence" value="ECO:0007669"/>
    <property type="project" value="GOC"/>
</dbReference>
<feature type="region of interest" description="Disordered" evidence="7">
    <location>
        <begin position="109"/>
        <end position="161"/>
    </location>
</feature>
<reference evidence="9 10" key="1">
    <citation type="journal article" date="2023" name="G3 (Bethesda)">
        <title>A high-quality reference genome for the fission yeast Schizosaccharomyces osmophilus.</title>
        <authorList>
            <person name="Jia G.S."/>
            <person name="Zhang W.C."/>
            <person name="Liang Y."/>
            <person name="Liu X.H."/>
            <person name="Rhind N."/>
            <person name="Pidoux A."/>
            <person name="Brysch-Herzberg M."/>
            <person name="Du L.L."/>
        </authorList>
    </citation>
    <scope>NUCLEOTIDE SEQUENCE [LARGE SCALE GENOMIC DNA]</scope>
    <source>
        <strain evidence="9 10">CBS 15793</strain>
    </source>
</reference>
<evidence type="ECO:0000313" key="9">
    <source>
        <dbReference type="EMBL" id="WBW75046.1"/>
    </source>
</evidence>
<accession>A0AAF0AWS0</accession>
<proteinExistence type="inferred from homology"/>
<dbReference type="GeneID" id="80878099"/>
<dbReference type="Pfam" id="PF07928">
    <property type="entry name" value="Vps54"/>
    <property type="match status" value="1"/>
</dbReference>
<comment type="subcellular location">
    <subcellularLocation>
        <location evidence="1">Golgi apparatus</location>
        <location evidence="1">trans-Golgi network</location>
    </subcellularLocation>
</comment>
<dbReference type="AlphaFoldDB" id="A0AAF0AWS0"/>
<keyword evidence="10" id="KW-1185">Reference proteome</keyword>
<comment type="similarity">
    <text evidence="2">Belongs to the VPS54 family.</text>
</comment>
<gene>
    <name evidence="9" type="primary">vps54</name>
    <name evidence="9" type="ORF">SOMG_04630</name>
</gene>
<keyword evidence="5" id="KW-0333">Golgi apparatus</keyword>
<evidence type="ECO:0000256" key="4">
    <source>
        <dbReference type="ARBA" id="ARBA00022927"/>
    </source>
</evidence>
<sequence>MDERSIAPSSSYSYPSTEASFQVPLSQSADPTSSALSFKSLLEDPVNPTFPSYTPTRTEITPVALSPIPIVPSHDFQIYLHQIFHEYARYSKQKQASFHRYVERQTKRLSCNSGSSVHDSHARRNSLSTARGELKSESSYPSSNSDTITFNREELPPSTPSVVDKFPLSTIPSIYFQDDFNLDDPQTFDIASEHVDITQAGDAQHANRKLLLNNSMLQEKISWYLDIVELHLLHEIENASDSFPIIMENLKNLKKDEKTCLQDTHDFLENLNQITKARDEQREAISRQEQSCSQLHELIQSLSFLESLFTLSNQAHQSALDGHFLNAIDGIHSITSQLELKSKQESIDFSSLPAIIDLLEDQHSLYNTISQTVIQKFPEILIQDIRDFSSQKSPSDLLNIYLKKNKKLRANTDPLPLVTDFPPGFIKRLERFIDCLLLTDGLQSGLTIFKTSVFKELESLITQAFAKLNSLHRHTDRRSISTTSLSSLSNSASQSLADGSNESNFNADFYNMLTTIYFTSLEVLRRLGQQLKLLIDILSRKDQEQYHYSVALNDLMTISSELILQKITHINSAHFNASGSFSLQESLKLFTLHSLFYNELENLCGITQNNFMSIVMQELQKWFRNDQLKSTQRIALDYEREKWEAISVSQEVQRMASRIDQCPTNVSDDWIFFQESSLNDIKNSKEEGESALSDTCFLQNQSIHMVSASVRVLESVDQYGHLVYHFPRLSHDFYYGMIELLRTLNSRVYQLILGAGTVRSSGLTRVLGKHIALASQTVTLLQALSTSVFKFLSKNYGIKQTQELLSLENDFNLHHNQITEKFIALMREKSNFCCGQIITVNWVNEEPHDYMKDLIKNLVKLYKVLHRYSEPDCERVIPDVIKMFEDRLQLELTDLVQDPAKWIGIKKDLSFFYDSLSSKCGYVGSAEVLKKFERAIGQNASDKLTT</sequence>
<evidence type="ECO:0000256" key="7">
    <source>
        <dbReference type="SAM" id="MobiDB-lite"/>
    </source>
</evidence>
<evidence type="ECO:0000313" key="10">
    <source>
        <dbReference type="Proteomes" id="UP001212411"/>
    </source>
</evidence>